<evidence type="ECO:0000313" key="1">
    <source>
        <dbReference type="EMBL" id="MDR7072753.1"/>
    </source>
</evidence>
<reference evidence="1 2" key="1">
    <citation type="submission" date="2023-07" db="EMBL/GenBank/DDBJ databases">
        <title>Sorghum-associated microbial communities from plants grown in Nebraska, USA.</title>
        <authorList>
            <person name="Schachtman D."/>
        </authorList>
    </citation>
    <scope>NUCLEOTIDE SEQUENCE [LARGE SCALE GENOMIC DNA]</scope>
    <source>
        <strain evidence="1 2">BE211</strain>
    </source>
</reference>
<keyword evidence="2" id="KW-1185">Reference proteome</keyword>
<name>A0ABU1TZW9_9BACL</name>
<dbReference type="EMBL" id="JAVDWA010000002">
    <property type="protein sequence ID" value="MDR7072753.1"/>
    <property type="molecule type" value="Genomic_DNA"/>
</dbReference>
<accession>A0ABU1TZW9</accession>
<sequence length="79" mass="9446">MFEYRIYNEDVLTIIFSLREADYQLYEGCLRYHGDYIWYFQAKNIFVIQSQNPFGDGNILLDEILLKLAKTFSVHDRGI</sequence>
<gene>
    <name evidence="1" type="ORF">J2X07_001730</name>
</gene>
<dbReference type="RefSeq" id="WP_310258040.1">
    <property type="nucleotide sequence ID" value="NZ_JAVDWA010000002.1"/>
</dbReference>
<protein>
    <submittedName>
        <fullName evidence="1">Uncharacterized protein (DUF2461 family)</fullName>
    </submittedName>
</protein>
<dbReference type="Proteomes" id="UP001258181">
    <property type="component" value="Unassembled WGS sequence"/>
</dbReference>
<proteinExistence type="predicted"/>
<organism evidence="1 2">
    <name type="scientific">Fictibacillus barbaricus</name>
    <dbReference type="NCBI Taxonomy" id="182136"/>
    <lineage>
        <taxon>Bacteria</taxon>
        <taxon>Bacillati</taxon>
        <taxon>Bacillota</taxon>
        <taxon>Bacilli</taxon>
        <taxon>Bacillales</taxon>
        <taxon>Fictibacillaceae</taxon>
        <taxon>Fictibacillus</taxon>
    </lineage>
</organism>
<comment type="caution">
    <text evidence="1">The sequence shown here is derived from an EMBL/GenBank/DDBJ whole genome shotgun (WGS) entry which is preliminary data.</text>
</comment>
<evidence type="ECO:0000313" key="2">
    <source>
        <dbReference type="Proteomes" id="UP001258181"/>
    </source>
</evidence>